<organism evidence="9">
    <name type="scientific">Daphnia magna</name>
    <dbReference type="NCBI Taxonomy" id="35525"/>
    <lineage>
        <taxon>Eukaryota</taxon>
        <taxon>Metazoa</taxon>
        <taxon>Ecdysozoa</taxon>
        <taxon>Arthropoda</taxon>
        <taxon>Crustacea</taxon>
        <taxon>Branchiopoda</taxon>
        <taxon>Diplostraca</taxon>
        <taxon>Cladocera</taxon>
        <taxon>Anomopoda</taxon>
        <taxon>Daphniidae</taxon>
        <taxon>Daphnia</taxon>
    </lineage>
</organism>
<comment type="catalytic activity">
    <reaction evidence="2">
        <text>L-threonine + NAD(+) = (2S)-2-amino-3-oxobutanoate + NADH + H(+)</text>
        <dbReference type="Rhea" id="RHEA:13161"/>
        <dbReference type="ChEBI" id="CHEBI:15378"/>
        <dbReference type="ChEBI" id="CHEBI:57540"/>
        <dbReference type="ChEBI" id="CHEBI:57926"/>
        <dbReference type="ChEBI" id="CHEBI:57945"/>
        <dbReference type="ChEBI" id="CHEBI:78948"/>
        <dbReference type="EC" id="1.1.1.103"/>
    </reaction>
</comment>
<comment type="pathway">
    <text evidence="4">Amino-acid degradation; L-threonine degradation via oxydo-reductase pathway; glycine from L-threonine: step 1/2.</text>
</comment>
<accession>A0A0P6HUH1</accession>
<dbReference type="InterPro" id="IPR051225">
    <property type="entry name" value="NAD(P)_epim/dehydratase"/>
</dbReference>
<dbReference type="FunFam" id="3.40.50.720:FF:000077">
    <property type="entry name" value="L-threonine 3-dehydrogenase, mitochondrial"/>
    <property type="match status" value="1"/>
</dbReference>
<name>A0A0P6HUH1_9CRUS</name>
<dbReference type="EC" id="1.1.1.103" evidence="5"/>
<dbReference type="InterPro" id="IPR036291">
    <property type="entry name" value="NAD(P)-bd_dom_sf"/>
</dbReference>
<evidence type="ECO:0000313" key="8">
    <source>
        <dbReference type="EMBL" id="JAI77543.1"/>
    </source>
</evidence>
<dbReference type="InterPro" id="IPR001509">
    <property type="entry name" value="Epimerase_deHydtase"/>
</dbReference>
<sequence>MLNLQSLECHSVCVKTLRLDEGVRRRISDQSRPTVYTKCFYTNAMALQRLQIQHCRVFSSLINNQLHLRRNQSVLATPDENPRILITGGLGQLGTGLAKILREKYGKDNVIMSDILKPSKEVVEAGPYIFADILDFKCLQEMVVTYRIDWLIHFSALLSAVGEQNVPLAIRVNIEGLHNVMELAKQYRLRIFVPSTIGAFGPESPRNPTPNLTIQRPKTIYGVSKVHGELLGEYYHHKFGLDFRCLRFPGVISSDTNPGGGTTDYAVQIFHDALKTRQFQCYLKPDTRLPMMYITDALRSLCEFMALPPEALKQRTYNVTAMSFTPEEIVRSVQRHVPDLKVTYAPDSRQQIADSWPQVFDDSEARAEWNWKPQYDIDGMVDIMVDALRPKYQI</sequence>
<reference evidence="9" key="2">
    <citation type="submission" date="2015-10" db="EMBL/GenBank/DDBJ databases">
        <title>EvidentialGene: Evidence-directed Construction of Complete mRNA Transcriptomes without Genomes.</title>
        <authorList>
            <person name="Gilbert D.G."/>
        </authorList>
    </citation>
    <scope>NUCLEOTIDE SEQUENCE</scope>
</reference>
<dbReference type="SUPFAM" id="SSF51735">
    <property type="entry name" value="NAD(P)-binding Rossmann-fold domains"/>
    <property type="match status" value="1"/>
</dbReference>
<protein>
    <recommendedName>
        <fullName evidence="6">L-threonine 3-dehydrogenase, mitochondrial</fullName>
        <ecNumber evidence="5">1.1.1.103</ecNumber>
    </recommendedName>
</protein>
<dbReference type="PANTHER" id="PTHR42687">
    <property type="entry name" value="L-THREONINE 3-DEHYDROGENASE"/>
    <property type="match status" value="1"/>
</dbReference>
<dbReference type="GO" id="GO:0008743">
    <property type="term" value="F:L-threonine 3-dehydrogenase activity"/>
    <property type="evidence" value="ECO:0007669"/>
    <property type="project" value="UniProtKB-EC"/>
</dbReference>
<dbReference type="EMBL" id="GDIP01245858">
    <property type="protein sequence ID" value="JAI77543.1"/>
    <property type="molecule type" value="Transcribed_RNA"/>
</dbReference>
<dbReference type="CDD" id="cd05272">
    <property type="entry name" value="TDH_SDR_e"/>
    <property type="match status" value="1"/>
</dbReference>
<evidence type="ECO:0000256" key="4">
    <source>
        <dbReference type="ARBA" id="ARBA00060557"/>
    </source>
</evidence>
<evidence type="ECO:0000256" key="5">
    <source>
        <dbReference type="ARBA" id="ARBA00066604"/>
    </source>
</evidence>
<dbReference type="AlphaFoldDB" id="A0A0P6HUH1"/>
<evidence type="ECO:0000256" key="1">
    <source>
        <dbReference type="ARBA" id="ARBA00007637"/>
    </source>
</evidence>
<dbReference type="Gene3D" id="3.40.50.720">
    <property type="entry name" value="NAD(P)-binding Rossmann-like Domain"/>
    <property type="match status" value="1"/>
</dbReference>
<comment type="similarity">
    <text evidence="1">Belongs to the NAD(P)-dependent epimerase/dehydratase family.</text>
</comment>
<reference evidence="8" key="3">
    <citation type="submission" date="2015-10" db="EMBL/GenBank/DDBJ databases">
        <authorList>
            <person name="Gilbert D.G."/>
        </authorList>
    </citation>
    <scope>NUCLEOTIDE SEQUENCE</scope>
</reference>
<evidence type="ECO:0000256" key="6">
    <source>
        <dbReference type="ARBA" id="ARBA00069940"/>
    </source>
</evidence>
<feature type="domain" description="NAD-dependent epimerase/dehydratase" evidence="7">
    <location>
        <begin position="84"/>
        <end position="319"/>
    </location>
</feature>
<dbReference type="OrthoDB" id="10058185at2759"/>
<comment type="function">
    <text evidence="3">Catalyzes the NAD(+)-dependent oxidation of L-threonine to 2-amino-3-ketobutyrate, mediating L-threonine catabolism.</text>
</comment>
<proteinExistence type="inferred from homology"/>
<evidence type="ECO:0000256" key="2">
    <source>
        <dbReference type="ARBA" id="ARBA00050613"/>
    </source>
</evidence>
<dbReference type="PANTHER" id="PTHR42687:SF1">
    <property type="entry name" value="L-THREONINE 3-DEHYDROGENASE, MITOCHONDRIAL"/>
    <property type="match status" value="1"/>
</dbReference>
<dbReference type="EMBL" id="GDIQ01013313">
    <property type="protein sequence ID" value="JAN81424.1"/>
    <property type="molecule type" value="Transcribed_RNA"/>
</dbReference>
<evidence type="ECO:0000259" key="7">
    <source>
        <dbReference type="Pfam" id="PF01370"/>
    </source>
</evidence>
<reference evidence="8" key="1">
    <citation type="submission" date="2015-10" db="EMBL/GenBank/DDBJ databases">
        <title>Daphnia magna gene sets from two clonal populations assembled and annotated with EvidentialGene.</title>
        <authorList>
            <person name="Gilbert D."/>
            <person name="Podicheti R."/>
            <person name="Orsini L."/>
            <person name="Colbourne J."/>
            <person name="Pfrender M."/>
        </authorList>
    </citation>
    <scope>NUCLEOTIDE SEQUENCE</scope>
</reference>
<evidence type="ECO:0000313" key="9">
    <source>
        <dbReference type="EMBL" id="JAN81424.1"/>
    </source>
</evidence>
<dbReference type="Pfam" id="PF01370">
    <property type="entry name" value="Epimerase"/>
    <property type="match status" value="1"/>
</dbReference>
<evidence type="ECO:0000256" key="3">
    <source>
        <dbReference type="ARBA" id="ARBA00059023"/>
    </source>
</evidence>
<dbReference type="GO" id="GO:0006567">
    <property type="term" value="P:L-threonine catabolic process"/>
    <property type="evidence" value="ECO:0007669"/>
    <property type="project" value="TreeGrafter"/>
</dbReference>